<evidence type="ECO:0000313" key="2">
    <source>
        <dbReference type="Proteomes" id="UP000287651"/>
    </source>
</evidence>
<gene>
    <name evidence="1" type="ORF">B296_00026635</name>
</gene>
<organism evidence="1 2">
    <name type="scientific">Ensete ventricosum</name>
    <name type="common">Abyssinian banana</name>
    <name type="synonym">Musa ensete</name>
    <dbReference type="NCBI Taxonomy" id="4639"/>
    <lineage>
        <taxon>Eukaryota</taxon>
        <taxon>Viridiplantae</taxon>
        <taxon>Streptophyta</taxon>
        <taxon>Embryophyta</taxon>
        <taxon>Tracheophyta</taxon>
        <taxon>Spermatophyta</taxon>
        <taxon>Magnoliopsida</taxon>
        <taxon>Liliopsida</taxon>
        <taxon>Zingiberales</taxon>
        <taxon>Musaceae</taxon>
        <taxon>Ensete</taxon>
    </lineage>
</organism>
<protein>
    <submittedName>
        <fullName evidence="1">Uncharacterized protein</fullName>
    </submittedName>
</protein>
<comment type="caution">
    <text evidence="1">The sequence shown here is derived from an EMBL/GenBank/DDBJ whole genome shotgun (WGS) entry which is preliminary data.</text>
</comment>
<proteinExistence type="predicted"/>
<sequence>MIWRILTWLPRPRALRQQARQRGRPDVLELAWHKHGRVSNRTTDLTQIRWVRSTCPSCRKDDVRLAAGTTDSVVKCDGMGSNREGEGLRYERIAIVTIKAPASLRNTEADRVYRASTKIFH</sequence>
<dbReference type="Proteomes" id="UP000287651">
    <property type="component" value="Unassembled WGS sequence"/>
</dbReference>
<dbReference type="EMBL" id="AMZH03013015">
    <property type="protein sequence ID" value="RRT49972.1"/>
    <property type="molecule type" value="Genomic_DNA"/>
</dbReference>
<evidence type="ECO:0000313" key="1">
    <source>
        <dbReference type="EMBL" id="RRT49972.1"/>
    </source>
</evidence>
<dbReference type="AlphaFoldDB" id="A0A426YDY6"/>
<reference evidence="1 2" key="1">
    <citation type="journal article" date="2014" name="Agronomy (Basel)">
        <title>A Draft Genome Sequence for Ensete ventricosum, the Drought-Tolerant Tree Against Hunger.</title>
        <authorList>
            <person name="Harrison J."/>
            <person name="Moore K.A."/>
            <person name="Paszkiewicz K."/>
            <person name="Jones T."/>
            <person name="Grant M."/>
            <person name="Ambacheew D."/>
            <person name="Muzemil S."/>
            <person name="Studholme D.J."/>
        </authorList>
    </citation>
    <scope>NUCLEOTIDE SEQUENCE [LARGE SCALE GENOMIC DNA]</scope>
</reference>
<name>A0A426YDY6_ENSVE</name>
<accession>A0A426YDY6</accession>